<dbReference type="InterPro" id="IPR041602">
    <property type="entry name" value="Quercetinase_C"/>
</dbReference>
<dbReference type="Pfam" id="PF17954">
    <property type="entry name" value="Pirin_C_2"/>
    <property type="match status" value="1"/>
</dbReference>
<evidence type="ECO:0000313" key="6">
    <source>
        <dbReference type="EMBL" id="NNU17202.1"/>
    </source>
</evidence>
<dbReference type="InterPro" id="IPR012093">
    <property type="entry name" value="Pirin"/>
</dbReference>
<dbReference type="Proteomes" id="UP000536835">
    <property type="component" value="Unassembled WGS sequence"/>
</dbReference>
<dbReference type="InterPro" id="IPR003829">
    <property type="entry name" value="Pirin_N_dom"/>
</dbReference>
<dbReference type="Gene3D" id="2.60.120.10">
    <property type="entry name" value="Jelly Rolls"/>
    <property type="match status" value="2"/>
</dbReference>
<keyword evidence="2" id="KW-0408">Iron</keyword>
<reference evidence="6 7" key="1">
    <citation type="submission" date="2020-05" db="EMBL/GenBank/DDBJ databases">
        <title>Parvularcula mediterraneae sp. nov., isolated from polypropylene straw from shallow seawater of the seashore of Laganas in Zakynthos island, Greece.</title>
        <authorList>
            <person name="Szabo I."/>
            <person name="Al-Omari J."/>
            <person name="Rado J."/>
            <person name="Szerdahelyi G.S."/>
        </authorList>
    </citation>
    <scope>NUCLEOTIDE SEQUENCE [LARGE SCALE GENOMIC DNA]</scope>
    <source>
        <strain evidence="6 7">ZS-1/3</strain>
    </source>
</reference>
<evidence type="ECO:0000259" key="4">
    <source>
        <dbReference type="Pfam" id="PF02678"/>
    </source>
</evidence>
<protein>
    <submittedName>
        <fullName evidence="6">Pirin family protein</fullName>
    </submittedName>
</protein>
<dbReference type="AlphaFoldDB" id="A0A7Y3RPX1"/>
<sequence>MFDADINREDTIIRRAEERGHADHGWLKSAHSFSFAGYHDPDWMGFGPLRVINDDQVAGGAGFPMHPHADFEIFSYVLEGKLEHKDSMGNGSVVKAGGVQYMTAGTGVRHSEFNPDTENPVKFLQIWMVPEESGAKPGYQTLDIPPAEKDGKLRLFISKDGREGSIKTLAPAEVYAAHMTEGQETRFTLPEGRKAYIHLAEGSAQVNGERLWRGDAIALSAPGEVTLSGGEEAEVLLFDLKA</sequence>
<comment type="similarity">
    <text evidence="1 3">Belongs to the pirin family.</text>
</comment>
<dbReference type="GO" id="GO:0046872">
    <property type="term" value="F:metal ion binding"/>
    <property type="evidence" value="ECO:0007669"/>
    <property type="project" value="UniProtKB-KW"/>
</dbReference>
<feature type="binding site" evidence="2">
    <location>
        <position position="66"/>
    </location>
    <ligand>
        <name>Fe cation</name>
        <dbReference type="ChEBI" id="CHEBI:24875"/>
    </ligand>
</feature>
<evidence type="ECO:0000259" key="5">
    <source>
        <dbReference type="Pfam" id="PF17954"/>
    </source>
</evidence>
<gene>
    <name evidence="6" type="ORF">HK107_12795</name>
</gene>
<feature type="domain" description="Pirin N-terminal" evidence="4">
    <location>
        <begin position="17"/>
        <end position="128"/>
    </location>
</feature>
<evidence type="ECO:0000256" key="1">
    <source>
        <dbReference type="ARBA" id="ARBA00008416"/>
    </source>
</evidence>
<evidence type="ECO:0000256" key="3">
    <source>
        <dbReference type="RuleBase" id="RU003457"/>
    </source>
</evidence>
<evidence type="ECO:0000256" key="2">
    <source>
        <dbReference type="PIRSR" id="PIRSR006232-1"/>
    </source>
</evidence>
<keyword evidence="2" id="KW-0479">Metal-binding</keyword>
<comment type="cofactor">
    <cofactor evidence="2">
        <name>Fe cation</name>
        <dbReference type="ChEBI" id="CHEBI:24875"/>
    </cofactor>
    <text evidence="2">Binds 1 Fe cation per subunit.</text>
</comment>
<proteinExistence type="inferred from homology"/>
<organism evidence="6 7">
    <name type="scientific">Parvularcula mediterranea</name>
    <dbReference type="NCBI Taxonomy" id="2732508"/>
    <lineage>
        <taxon>Bacteria</taxon>
        <taxon>Pseudomonadati</taxon>
        <taxon>Pseudomonadota</taxon>
        <taxon>Alphaproteobacteria</taxon>
        <taxon>Parvularculales</taxon>
        <taxon>Parvularculaceae</taxon>
        <taxon>Parvularcula</taxon>
    </lineage>
</organism>
<feature type="domain" description="Quercetin 2,3-dioxygenase C-terminal cupin" evidence="5">
    <location>
        <begin position="155"/>
        <end position="240"/>
    </location>
</feature>
<dbReference type="InterPro" id="IPR011051">
    <property type="entry name" value="RmlC_Cupin_sf"/>
</dbReference>
<comment type="caution">
    <text evidence="6">The sequence shown here is derived from an EMBL/GenBank/DDBJ whole genome shotgun (WGS) entry which is preliminary data.</text>
</comment>
<dbReference type="PANTHER" id="PTHR43212">
    <property type="entry name" value="QUERCETIN 2,3-DIOXYGENASE"/>
    <property type="match status" value="1"/>
</dbReference>
<dbReference type="PIRSF" id="PIRSF006232">
    <property type="entry name" value="Pirin"/>
    <property type="match status" value="1"/>
</dbReference>
<evidence type="ECO:0000313" key="7">
    <source>
        <dbReference type="Proteomes" id="UP000536835"/>
    </source>
</evidence>
<feature type="binding site" evidence="2">
    <location>
        <position position="112"/>
    </location>
    <ligand>
        <name>Fe cation</name>
        <dbReference type="ChEBI" id="CHEBI:24875"/>
    </ligand>
</feature>
<dbReference type="Pfam" id="PF02678">
    <property type="entry name" value="Pirin"/>
    <property type="match status" value="1"/>
</dbReference>
<dbReference type="EMBL" id="JABFCX010000003">
    <property type="protein sequence ID" value="NNU17202.1"/>
    <property type="molecule type" value="Genomic_DNA"/>
</dbReference>
<name>A0A7Y3RPX1_9PROT</name>
<feature type="binding site" evidence="2">
    <location>
        <position position="68"/>
    </location>
    <ligand>
        <name>Fe cation</name>
        <dbReference type="ChEBI" id="CHEBI:24875"/>
    </ligand>
</feature>
<dbReference type="RefSeq" id="WP_173200395.1">
    <property type="nucleotide sequence ID" value="NZ_JABFCX010000003.1"/>
</dbReference>
<dbReference type="PANTHER" id="PTHR43212:SF3">
    <property type="entry name" value="QUERCETIN 2,3-DIOXYGENASE"/>
    <property type="match status" value="1"/>
</dbReference>
<dbReference type="InterPro" id="IPR014710">
    <property type="entry name" value="RmlC-like_jellyroll"/>
</dbReference>
<accession>A0A7Y3RPX1</accession>
<dbReference type="SUPFAM" id="SSF51182">
    <property type="entry name" value="RmlC-like cupins"/>
    <property type="match status" value="1"/>
</dbReference>
<dbReference type="CDD" id="cd02910">
    <property type="entry name" value="cupin_Yhhw_N"/>
    <property type="match status" value="1"/>
</dbReference>
<feature type="binding site" evidence="2">
    <location>
        <position position="110"/>
    </location>
    <ligand>
        <name>Fe cation</name>
        <dbReference type="ChEBI" id="CHEBI:24875"/>
    </ligand>
</feature>
<keyword evidence="7" id="KW-1185">Reference proteome</keyword>